<dbReference type="InterPro" id="IPR011467">
    <property type="entry name" value="DUF1573"/>
</dbReference>
<name>A0A1P8WLW2_9PLAN</name>
<dbReference type="PANTHER" id="PTHR37833:SF1">
    <property type="entry name" value="SIGNAL PEPTIDE PROTEIN"/>
    <property type="match status" value="1"/>
</dbReference>
<dbReference type="STRING" id="1891926.Fuma_04679"/>
<organism evidence="2 3">
    <name type="scientific">Fuerstiella marisgermanici</name>
    <dbReference type="NCBI Taxonomy" id="1891926"/>
    <lineage>
        <taxon>Bacteria</taxon>
        <taxon>Pseudomonadati</taxon>
        <taxon>Planctomycetota</taxon>
        <taxon>Planctomycetia</taxon>
        <taxon>Planctomycetales</taxon>
        <taxon>Planctomycetaceae</taxon>
        <taxon>Fuerstiella</taxon>
    </lineage>
</organism>
<gene>
    <name evidence="2" type="ORF">Fuma_04679</name>
</gene>
<dbReference type="OrthoDB" id="215501at2"/>
<dbReference type="AlphaFoldDB" id="A0A1P8WLW2"/>
<accession>A0A1P8WLW2</accession>
<reference evidence="2 3" key="1">
    <citation type="journal article" date="2016" name="Front. Microbiol.">
        <title>Fuerstia marisgermanicae gen. nov., sp. nov., an Unusual Member of the Phylum Planctomycetes from the German Wadden Sea.</title>
        <authorList>
            <person name="Kohn T."/>
            <person name="Heuer A."/>
            <person name="Jogler M."/>
            <person name="Vollmers J."/>
            <person name="Boedeker C."/>
            <person name="Bunk B."/>
            <person name="Rast P."/>
            <person name="Borchert D."/>
            <person name="Glockner I."/>
            <person name="Freese H.M."/>
            <person name="Klenk H.P."/>
            <person name="Overmann J."/>
            <person name="Kaster A.K."/>
            <person name="Rohde M."/>
            <person name="Wiegand S."/>
            <person name="Jogler C."/>
        </authorList>
    </citation>
    <scope>NUCLEOTIDE SEQUENCE [LARGE SCALE GENOMIC DNA]</scope>
    <source>
        <strain evidence="2 3">NH11</strain>
    </source>
</reference>
<protein>
    <recommendedName>
        <fullName evidence="4">DUF1573 domain-containing protein</fullName>
    </recommendedName>
</protein>
<evidence type="ECO:0008006" key="4">
    <source>
        <dbReference type="Google" id="ProtNLM"/>
    </source>
</evidence>
<keyword evidence="3" id="KW-1185">Reference proteome</keyword>
<proteinExistence type="predicted"/>
<dbReference type="Proteomes" id="UP000187735">
    <property type="component" value="Chromosome"/>
</dbReference>
<dbReference type="PANTHER" id="PTHR37833">
    <property type="entry name" value="LIPOPROTEIN-RELATED"/>
    <property type="match status" value="1"/>
</dbReference>
<keyword evidence="1" id="KW-0732">Signal</keyword>
<sequence precursor="true">MNEAETNVSPRKAGLLLLCGLLPCFASAAFTMRSEALPPLAATKPRPSLVFAPYLYHHGEFPVEPGSTLYSEFVFRNDGNEVVNIGEIERSCGCLSPRLSANKRDVAPGETGSFIVPLQTIKQAPGPHEYTLTVHYTDPQPQTATLSIKATFPKKMVVVQPTALYLSQNTEKSVPFQVAINDFRDKTLKVTEVQTTAWFVSAKKTSSSGSQIVQTAYTEKEEGASDDDEYLPAAHLQIDGEVAGGIPAGHHDVVIAAKTDDPEFPVITVPMTINGPSYPAGEAPMASPAQFRLVAGNHPSARRSETVKVIMPHHWKVSHAAAWPEALSVEFDEGVAISDSQKVVTMQVELTELPAAGTEHGVVQLIANEGNDLVTVKAMFYWP</sequence>
<feature type="signal peptide" evidence="1">
    <location>
        <begin position="1"/>
        <end position="28"/>
    </location>
</feature>
<evidence type="ECO:0000313" key="3">
    <source>
        <dbReference type="Proteomes" id="UP000187735"/>
    </source>
</evidence>
<dbReference type="Gene3D" id="2.60.40.10">
    <property type="entry name" value="Immunoglobulins"/>
    <property type="match status" value="1"/>
</dbReference>
<evidence type="ECO:0000256" key="1">
    <source>
        <dbReference type="SAM" id="SignalP"/>
    </source>
</evidence>
<dbReference type="RefSeq" id="WP_077026245.1">
    <property type="nucleotide sequence ID" value="NZ_CP017641.1"/>
</dbReference>
<dbReference type="Pfam" id="PF07610">
    <property type="entry name" value="DUF1573"/>
    <property type="match status" value="1"/>
</dbReference>
<feature type="chain" id="PRO_5013247378" description="DUF1573 domain-containing protein" evidence="1">
    <location>
        <begin position="29"/>
        <end position="383"/>
    </location>
</feature>
<dbReference type="KEGG" id="fmr:Fuma_04679"/>
<dbReference type="EMBL" id="CP017641">
    <property type="protein sequence ID" value="APZ95027.1"/>
    <property type="molecule type" value="Genomic_DNA"/>
</dbReference>
<evidence type="ECO:0000313" key="2">
    <source>
        <dbReference type="EMBL" id="APZ95027.1"/>
    </source>
</evidence>
<dbReference type="InterPro" id="IPR013783">
    <property type="entry name" value="Ig-like_fold"/>
</dbReference>